<dbReference type="EMBL" id="JANBUN010001981">
    <property type="protein sequence ID" value="KAJ2796064.1"/>
    <property type="molecule type" value="Genomic_DNA"/>
</dbReference>
<evidence type="ECO:0000313" key="1">
    <source>
        <dbReference type="EMBL" id="KAJ2796064.1"/>
    </source>
</evidence>
<gene>
    <name evidence="1" type="ORF">H4R21_004860</name>
</gene>
<protein>
    <submittedName>
        <fullName evidence="1">Uncharacterized protein</fullName>
    </submittedName>
</protein>
<name>A0ACC1KWM1_9FUNG</name>
<dbReference type="Proteomes" id="UP001140087">
    <property type="component" value="Unassembled WGS sequence"/>
</dbReference>
<proteinExistence type="predicted"/>
<sequence length="78" mass="8687">MLVFLGRVFSKKNAAANPQCKINVLTTTLVADPATVEVTFKDGNKMHIDGRELHGDDIIAQVEKYSNKLSQQEDLKNQ</sequence>
<reference evidence="1" key="1">
    <citation type="submission" date="2022-07" db="EMBL/GenBank/DDBJ databases">
        <title>Phylogenomic reconstructions and comparative analyses of Kickxellomycotina fungi.</title>
        <authorList>
            <person name="Reynolds N.K."/>
            <person name="Stajich J.E."/>
            <person name="Barry K."/>
            <person name="Grigoriev I.V."/>
            <person name="Crous P."/>
            <person name="Smith M.E."/>
        </authorList>
    </citation>
    <scope>NUCLEOTIDE SEQUENCE</scope>
    <source>
        <strain evidence="1">BCRC 34780</strain>
    </source>
</reference>
<evidence type="ECO:0000313" key="2">
    <source>
        <dbReference type="Proteomes" id="UP001140087"/>
    </source>
</evidence>
<keyword evidence="2" id="KW-1185">Reference proteome</keyword>
<comment type="caution">
    <text evidence="1">The sequence shown here is derived from an EMBL/GenBank/DDBJ whole genome shotgun (WGS) entry which is preliminary data.</text>
</comment>
<accession>A0ACC1KWM1</accession>
<organism evidence="1 2">
    <name type="scientific">Coemansia helicoidea</name>
    <dbReference type="NCBI Taxonomy" id="1286919"/>
    <lineage>
        <taxon>Eukaryota</taxon>
        <taxon>Fungi</taxon>
        <taxon>Fungi incertae sedis</taxon>
        <taxon>Zoopagomycota</taxon>
        <taxon>Kickxellomycotina</taxon>
        <taxon>Kickxellomycetes</taxon>
        <taxon>Kickxellales</taxon>
        <taxon>Kickxellaceae</taxon>
        <taxon>Coemansia</taxon>
    </lineage>
</organism>